<name>A0A392U526_9FABA</name>
<comment type="caution">
    <text evidence="2">The sequence shown here is derived from an EMBL/GenBank/DDBJ whole genome shotgun (WGS) entry which is preliminary data.</text>
</comment>
<protein>
    <submittedName>
        <fullName evidence="2">Uncharacterized protein</fullName>
    </submittedName>
</protein>
<evidence type="ECO:0000313" key="3">
    <source>
        <dbReference type="Proteomes" id="UP000265520"/>
    </source>
</evidence>
<organism evidence="2 3">
    <name type="scientific">Trifolium medium</name>
    <dbReference type="NCBI Taxonomy" id="97028"/>
    <lineage>
        <taxon>Eukaryota</taxon>
        <taxon>Viridiplantae</taxon>
        <taxon>Streptophyta</taxon>
        <taxon>Embryophyta</taxon>
        <taxon>Tracheophyta</taxon>
        <taxon>Spermatophyta</taxon>
        <taxon>Magnoliopsida</taxon>
        <taxon>eudicotyledons</taxon>
        <taxon>Gunneridae</taxon>
        <taxon>Pentapetalae</taxon>
        <taxon>rosids</taxon>
        <taxon>fabids</taxon>
        <taxon>Fabales</taxon>
        <taxon>Fabaceae</taxon>
        <taxon>Papilionoideae</taxon>
        <taxon>50 kb inversion clade</taxon>
        <taxon>NPAAA clade</taxon>
        <taxon>Hologalegina</taxon>
        <taxon>IRL clade</taxon>
        <taxon>Trifolieae</taxon>
        <taxon>Trifolium</taxon>
    </lineage>
</organism>
<feature type="region of interest" description="Disordered" evidence="1">
    <location>
        <begin position="17"/>
        <end position="48"/>
    </location>
</feature>
<evidence type="ECO:0000256" key="1">
    <source>
        <dbReference type="SAM" id="MobiDB-lite"/>
    </source>
</evidence>
<keyword evidence="3" id="KW-1185">Reference proteome</keyword>
<proteinExistence type="predicted"/>
<evidence type="ECO:0000313" key="2">
    <source>
        <dbReference type="EMBL" id="MCI67867.1"/>
    </source>
</evidence>
<reference evidence="2 3" key="1">
    <citation type="journal article" date="2018" name="Front. Plant Sci.">
        <title>Red Clover (Trifolium pratense) and Zigzag Clover (T. medium) - A Picture of Genomic Similarities and Differences.</title>
        <authorList>
            <person name="Dluhosova J."/>
            <person name="Istvanek J."/>
            <person name="Nedelnik J."/>
            <person name="Repkova J."/>
        </authorList>
    </citation>
    <scope>NUCLEOTIDE SEQUENCE [LARGE SCALE GENOMIC DNA]</scope>
    <source>
        <strain evidence="3">cv. 10/8</strain>
        <tissue evidence="2">Leaf</tissue>
    </source>
</reference>
<dbReference type="AlphaFoldDB" id="A0A392U526"/>
<dbReference type="Proteomes" id="UP000265520">
    <property type="component" value="Unassembled WGS sequence"/>
</dbReference>
<accession>A0A392U526</accession>
<dbReference type="EMBL" id="LXQA010725638">
    <property type="protein sequence ID" value="MCI67867.1"/>
    <property type="molecule type" value="Genomic_DNA"/>
</dbReference>
<feature type="compositionally biased region" description="Basic and acidic residues" evidence="1">
    <location>
        <begin position="36"/>
        <end position="48"/>
    </location>
</feature>
<sequence length="48" mass="5446">MNEVHEVNRATYIRQRDAAGSSHVGASQGRFLGDLPRFDHDHNQPEND</sequence>